<accession>V6T953</accession>
<dbReference type="Proteomes" id="UP000018320">
    <property type="component" value="Unassembled WGS sequence"/>
</dbReference>
<dbReference type="VEuPathDB" id="GiardiaDB:GL50581_2760"/>
<comment type="caution">
    <text evidence="1">The sequence shown here is derived from an EMBL/GenBank/DDBJ whole genome shotgun (WGS) entry which is preliminary data.</text>
</comment>
<dbReference type="AlphaFoldDB" id="V6T953"/>
<dbReference type="VEuPathDB" id="GiardiaDB:DHA2_17369"/>
<evidence type="ECO:0000313" key="1">
    <source>
        <dbReference type="EMBL" id="ESU35423.1"/>
    </source>
</evidence>
<organism evidence="1 2">
    <name type="scientific">Giardia intestinalis</name>
    <name type="common">Giardia lamblia</name>
    <dbReference type="NCBI Taxonomy" id="5741"/>
    <lineage>
        <taxon>Eukaryota</taxon>
        <taxon>Metamonada</taxon>
        <taxon>Diplomonadida</taxon>
        <taxon>Hexamitidae</taxon>
        <taxon>Giardiinae</taxon>
        <taxon>Giardia</taxon>
    </lineage>
</organism>
<protein>
    <submittedName>
        <fullName evidence="1">Uncharacterized protein</fullName>
    </submittedName>
</protein>
<sequence length="251" mass="28865">VKEAGLPRLCPINFHLFFLPSMNLKYFILPETTTVAMHTSTFVTLHGVHHWTVACEDSRDILPLAFNFITSWLRTNPQDTLILASSMPVEYICRTPSFLFFQDSDIFAELRTRFSIFYLDSYESFVSKFSKQWKRPIQCLVLYDPVRLTHEYLASHQKILLGTILAVSASKVLFSTAFGGPELLYMRPNAVLLRRRLKPHGVSILQIHHTTETDLYDNKGALLVMSPRGLLTCHAIVLQLDQYLAILKFKR</sequence>
<proteinExistence type="predicted"/>
<reference evidence="2" key="1">
    <citation type="submission" date="2012-02" db="EMBL/GenBank/DDBJ databases">
        <title>Genome sequencing of Giardia lamblia Genotypes A2 and B isolates (DH and GS) and comparative analysis with the genomes of Genotypes A1 and E (WB and Pig).</title>
        <authorList>
            <person name="Adam R."/>
            <person name="Dahlstrom E."/>
            <person name="Martens C."/>
            <person name="Bruno D."/>
            <person name="Barbian K."/>
            <person name="Porcella S.F."/>
            <person name="Nash T."/>
        </authorList>
    </citation>
    <scope>NUCLEOTIDE SEQUENCE</scope>
    <source>
        <strain evidence="2">DH</strain>
    </source>
</reference>
<gene>
    <name evidence="1" type="ORF">DHA2_17369</name>
</gene>
<evidence type="ECO:0000313" key="2">
    <source>
        <dbReference type="Proteomes" id="UP000018320"/>
    </source>
</evidence>
<dbReference type="EMBL" id="AHGT01000083">
    <property type="protein sequence ID" value="ESU35423.1"/>
    <property type="molecule type" value="Genomic_DNA"/>
</dbReference>
<dbReference type="VEuPathDB" id="GiardiaDB:QR46_3332"/>
<feature type="non-terminal residue" evidence="1">
    <location>
        <position position="1"/>
    </location>
</feature>
<dbReference type="VEuPathDB" id="GiardiaDB:GL50803_0017369"/>
<reference evidence="1 2" key="2">
    <citation type="journal article" date="2013" name="Genome Biol. Evol.">
        <title>Genome sequencing of Giardia lamblia genotypes A2 and B isolates (DH and GS) and comparative analysis with the genomes of genotypes A1 and E (WB and Pig).</title>
        <authorList>
            <person name="Adam R.D."/>
            <person name="Dahlstrom E.W."/>
            <person name="Martens C.A."/>
            <person name="Bruno D.P."/>
            <person name="Barbian K.D."/>
            <person name="Ricklefs S.M."/>
            <person name="Hernandez M.M."/>
            <person name="Narla N.P."/>
            <person name="Patel R.B."/>
            <person name="Porcella S.F."/>
            <person name="Nash T.E."/>
        </authorList>
    </citation>
    <scope>NUCLEOTIDE SEQUENCE [LARGE SCALE GENOMIC DNA]</scope>
    <source>
        <strain evidence="1 2">DH</strain>
    </source>
</reference>
<name>V6T953_GIAIN</name>